<dbReference type="AlphaFoldDB" id="A0A2Z7BXG3"/>
<name>A0A2Z7BXG3_9LAMI</name>
<dbReference type="Proteomes" id="UP000250235">
    <property type="component" value="Unassembled WGS sequence"/>
</dbReference>
<evidence type="ECO:0000313" key="1">
    <source>
        <dbReference type="EMBL" id="KZV38986.1"/>
    </source>
</evidence>
<gene>
    <name evidence="1" type="ORF">F511_34909</name>
</gene>
<organism evidence="1 2">
    <name type="scientific">Dorcoceras hygrometricum</name>
    <dbReference type="NCBI Taxonomy" id="472368"/>
    <lineage>
        <taxon>Eukaryota</taxon>
        <taxon>Viridiplantae</taxon>
        <taxon>Streptophyta</taxon>
        <taxon>Embryophyta</taxon>
        <taxon>Tracheophyta</taxon>
        <taxon>Spermatophyta</taxon>
        <taxon>Magnoliopsida</taxon>
        <taxon>eudicotyledons</taxon>
        <taxon>Gunneridae</taxon>
        <taxon>Pentapetalae</taxon>
        <taxon>asterids</taxon>
        <taxon>lamiids</taxon>
        <taxon>Lamiales</taxon>
        <taxon>Gesneriaceae</taxon>
        <taxon>Didymocarpoideae</taxon>
        <taxon>Trichosporeae</taxon>
        <taxon>Loxocarpinae</taxon>
        <taxon>Dorcoceras</taxon>
    </lineage>
</organism>
<proteinExistence type="predicted"/>
<accession>A0A2Z7BXG3</accession>
<protein>
    <submittedName>
        <fullName evidence="1">Uncharacterized protein</fullName>
    </submittedName>
</protein>
<dbReference type="EMBL" id="KV001371">
    <property type="protein sequence ID" value="KZV38986.1"/>
    <property type="molecule type" value="Genomic_DNA"/>
</dbReference>
<evidence type="ECO:0000313" key="2">
    <source>
        <dbReference type="Proteomes" id="UP000250235"/>
    </source>
</evidence>
<reference evidence="1 2" key="1">
    <citation type="journal article" date="2015" name="Proc. Natl. Acad. Sci. U.S.A.">
        <title>The resurrection genome of Boea hygrometrica: A blueprint for survival of dehydration.</title>
        <authorList>
            <person name="Xiao L."/>
            <person name="Yang G."/>
            <person name="Zhang L."/>
            <person name="Yang X."/>
            <person name="Zhao S."/>
            <person name="Ji Z."/>
            <person name="Zhou Q."/>
            <person name="Hu M."/>
            <person name="Wang Y."/>
            <person name="Chen M."/>
            <person name="Xu Y."/>
            <person name="Jin H."/>
            <person name="Xiao X."/>
            <person name="Hu G."/>
            <person name="Bao F."/>
            <person name="Hu Y."/>
            <person name="Wan P."/>
            <person name="Li L."/>
            <person name="Deng X."/>
            <person name="Kuang T."/>
            <person name="Xiang C."/>
            <person name="Zhu J.K."/>
            <person name="Oliver M.J."/>
            <person name="He Y."/>
        </authorList>
    </citation>
    <scope>NUCLEOTIDE SEQUENCE [LARGE SCALE GENOMIC DNA]</scope>
    <source>
        <strain evidence="2">cv. XS01</strain>
    </source>
</reference>
<keyword evidence="2" id="KW-1185">Reference proteome</keyword>
<sequence>MTCTSWESGLLCDVVWRSPNLFLRRVQIWSRLRSELISALLFTERYLLRLPTVEDSDWSKIGSIEFPLLRRFHYDHFRRIGLSWKKNAKKLQCVVVRLLTDLVLLFR</sequence>